<dbReference type="EMBL" id="JAMZMK010010175">
    <property type="protein sequence ID" value="KAI7732718.1"/>
    <property type="molecule type" value="Genomic_DNA"/>
</dbReference>
<dbReference type="GO" id="GO:0003700">
    <property type="term" value="F:DNA-binding transcription factor activity"/>
    <property type="evidence" value="ECO:0007669"/>
    <property type="project" value="InterPro"/>
</dbReference>
<dbReference type="AlphaFoldDB" id="A0AAD5GA41"/>
<evidence type="ECO:0000313" key="3">
    <source>
        <dbReference type="Proteomes" id="UP001206925"/>
    </source>
</evidence>
<dbReference type="Pfam" id="PF00564">
    <property type="entry name" value="PB1"/>
    <property type="match status" value="1"/>
</dbReference>
<gene>
    <name evidence="2" type="ORF">M8C21_001896</name>
</gene>
<keyword evidence="3" id="KW-1185">Reference proteome</keyword>
<dbReference type="Proteomes" id="UP001206925">
    <property type="component" value="Unassembled WGS sequence"/>
</dbReference>
<dbReference type="PANTHER" id="PTHR32002">
    <property type="entry name" value="PROTEIN NLP8"/>
    <property type="match status" value="1"/>
</dbReference>
<organism evidence="2 3">
    <name type="scientific">Ambrosia artemisiifolia</name>
    <name type="common">Common ragweed</name>
    <dbReference type="NCBI Taxonomy" id="4212"/>
    <lineage>
        <taxon>Eukaryota</taxon>
        <taxon>Viridiplantae</taxon>
        <taxon>Streptophyta</taxon>
        <taxon>Embryophyta</taxon>
        <taxon>Tracheophyta</taxon>
        <taxon>Spermatophyta</taxon>
        <taxon>Magnoliopsida</taxon>
        <taxon>eudicotyledons</taxon>
        <taxon>Gunneridae</taxon>
        <taxon>Pentapetalae</taxon>
        <taxon>asterids</taxon>
        <taxon>campanulids</taxon>
        <taxon>Asterales</taxon>
        <taxon>Asteraceae</taxon>
        <taxon>Asteroideae</taxon>
        <taxon>Heliantheae alliance</taxon>
        <taxon>Heliantheae</taxon>
        <taxon>Ambrosia</taxon>
    </lineage>
</organism>
<evidence type="ECO:0000313" key="2">
    <source>
        <dbReference type="EMBL" id="KAI7732718.1"/>
    </source>
</evidence>
<dbReference type="InterPro" id="IPR045012">
    <property type="entry name" value="NLP"/>
</dbReference>
<dbReference type="PANTHER" id="PTHR32002:SF35">
    <property type="entry name" value="PROTEIN NLP6"/>
    <property type="match status" value="1"/>
</dbReference>
<dbReference type="Gene3D" id="3.10.20.90">
    <property type="entry name" value="Phosphatidylinositol 3-kinase Catalytic Subunit, Chain A, domain 1"/>
    <property type="match status" value="1"/>
</dbReference>
<accession>A0AAD5GA41</accession>
<dbReference type="SUPFAM" id="SSF54277">
    <property type="entry name" value="CAD &amp; PB1 domains"/>
    <property type="match status" value="1"/>
</dbReference>
<dbReference type="InterPro" id="IPR000270">
    <property type="entry name" value="PB1_dom"/>
</dbReference>
<reference evidence="2" key="1">
    <citation type="submission" date="2022-06" db="EMBL/GenBank/DDBJ databases">
        <title>Uncovering the hologenomic basis of an extraordinary plant invasion.</title>
        <authorList>
            <person name="Bieker V.C."/>
            <person name="Martin M.D."/>
            <person name="Gilbert T."/>
            <person name="Hodgins K."/>
            <person name="Battlay P."/>
            <person name="Petersen B."/>
            <person name="Wilson J."/>
        </authorList>
    </citation>
    <scope>NUCLEOTIDE SEQUENCE</scope>
    <source>
        <strain evidence="2">AA19_3_7</strain>
        <tissue evidence="2">Leaf</tissue>
    </source>
</reference>
<feature type="domain" description="PB1" evidence="1">
    <location>
        <begin position="237"/>
        <end position="320"/>
    </location>
</feature>
<evidence type="ECO:0000259" key="1">
    <source>
        <dbReference type="SMART" id="SM00666"/>
    </source>
</evidence>
<proteinExistence type="predicted"/>
<name>A0AAD5GA41_AMBAR</name>
<sequence length="321" mass="37001">MADLVPALIKQIQLARELCEKLRQIATKIRFIQIELKKFKQGEIKKGIKGIPEIGLDGKWLQLGITDCGLRVQRVESIFRTFKRFSFGKESGFLQFWECIKFDSEDIGFNLTLTDEILMSTQDNELEDYRRRCLQNRCRFVGLETNVGNWLAGRAAQTKIADHRTIHHVPNQEDQHSADIGGKGQLVLPVFYDLGAGNKLVGIIEYVTLEPKESYVEDFEQIHNLLKDEGLKSSYMGKMIRLVYDDEMIKFTLPLSAKCTDLHREVTKRFRELKHQKFRVEYDDTEGNRLPISSDEDLRVCMAESSSKGARFIRMCVLLSA</sequence>
<dbReference type="SMART" id="SM00666">
    <property type="entry name" value="PB1"/>
    <property type="match status" value="1"/>
</dbReference>
<comment type="caution">
    <text evidence="2">The sequence shown here is derived from an EMBL/GenBank/DDBJ whole genome shotgun (WGS) entry which is preliminary data.</text>
</comment>
<protein>
    <recommendedName>
        <fullName evidence="1">PB1 domain-containing protein</fullName>
    </recommendedName>
</protein>